<dbReference type="EMBL" id="JAXAVX010000005">
    <property type="protein sequence ID" value="MDX8152238.1"/>
    <property type="molecule type" value="Genomic_DNA"/>
</dbReference>
<sequence length="236" mass="24422">MPGPFRSWRVLAILALVALAVLLGVLVGHDDPLTRADARIVEEVAGWRPGWVVDLARALTTLGSGWVATPALLGAGILLVLDDRVPWRVALLPLVALLVAVALVPLLKDLVDRPRPPLALHAVDEGSSAFPSGHALQSAAGWLTLGLVLARVRADRRWLAATALLVVAIGITRVVLAVHSPSDVLAGWALGAALALALAGGRGTLVSPGGGRPRGRAPRPPSPAAPRPPDAAADRR</sequence>
<feature type="transmembrane region" description="Helical" evidence="2">
    <location>
        <begin position="60"/>
        <end position="81"/>
    </location>
</feature>
<feature type="transmembrane region" description="Helical" evidence="2">
    <location>
        <begin position="134"/>
        <end position="152"/>
    </location>
</feature>
<keyword evidence="2" id="KW-0812">Transmembrane</keyword>
<protein>
    <submittedName>
        <fullName evidence="4">Phosphatase PAP2 family protein</fullName>
    </submittedName>
</protein>
<dbReference type="InterPro" id="IPR036938">
    <property type="entry name" value="PAP2/HPO_sf"/>
</dbReference>
<keyword evidence="5" id="KW-1185">Reference proteome</keyword>
<evidence type="ECO:0000313" key="4">
    <source>
        <dbReference type="EMBL" id="MDX8152238.1"/>
    </source>
</evidence>
<feature type="transmembrane region" description="Helical" evidence="2">
    <location>
        <begin position="185"/>
        <end position="206"/>
    </location>
</feature>
<keyword evidence="2" id="KW-1133">Transmembrane helix</keyword>
<feature type="compositionally biased region" description="Pro residues" evidence="1">
    <location>
        <begin position="218"/>
        <end position="229"/>
    </location>
</feature>
<feature type="domain" description="Phosphatidic acid phosphatase type 2/haloperoxidase" evidence="3">
    <location>
        <begin position="91"/>
        <end position="199"/>
    </location>
</feature>
<keyword evidence="2" id="KW-0472">Membrane</keyword>
<dbReference type="SUPFAM" id="SSF48317">
    <property type="entry name" value="Acid phosphatase/Vanadium-dependent haloperoxidase"/>
    <property type="match status" value="1"/>
</dbReference>
<feature type="transmembrane region" description="Helical" evidence="2">
    <location>
        <begin position="159"/>
        <end position="179"/>
    </location>
</feature>
<dbReference type="PANTHER" id="PTHR14969">
    <property type="entry name" value="SPHINGOSINE-1-PHOSPHATE PHOSPHOHYDROLASE"/>
    <property type="match status" value="1"/>
</dbReference>
<feature type="region of interest" description="Disordered" evidence="1">
    <location>
        <begin position="206"/>
        <end position="236"/>
    </location>
</feature>
<dbReference type="RefSeq" id="WP_319954393.1">
    <property type="nucleotide sequence ID" value="NZ_JAXAVX010000005.1"/>
</dbReference>
<reference evidence="4 5" key="1">
    <citation type="submission" date="2023-11" db="EMBL/GenBank/DDBJ databases">
        <authorList>
            <person name="Xu M."/>
            <person name="Jiang T."/>
        </authorList>
    </citation>
    <scope>NUCLEOTIDE SEQUENCE [LARGE SCALE GENOMIC DNA]</scope>
    <source>
        <strain evidence="4 5">SD</strain>
    </source>
</reference>
<dbReference type="Gene3D" id="1.20.144.10">
    <property type="entry name" value="Phosphatidic acid phosphatase type 2/haloperoxidase"/>
    <property type="match status" value="1"/>
</dbReference>
<proteinExistence type="predicted"/>
<accession>A0ABU4VMY4</accession>
<evidence type="ECO:0000259" key="3">
    <source>
        <dbReference type="SMART" id="SM00014"/>
    </source>
</evidence>
<evidence type="ECO:0000256" key="2">
    <source>
        <dbReference type="SAM" id="Phobius"/>
    </source>
</evidence>
<dbReference type="Proteomes" id="UP001277761">
    <property type="component" value="Unassembled WGS sequence"/>
</dbReference>
<dbReference type="PANTHER" id="PTHR14969:SF13">
    <property type="entry name" value="AT30094P"/>
    <property type="match status" value="1"/>
</dbReference>
<evidence type="ECO:0000313" key="5">
    <source>
        <dbReference type="Proteomes" id="UP001277761"/>
    </source>
</evidence>
<comment type="caution">
    <text evidence="4">The sequence shown here is derived from an EMBL/GenBank/DDBJ whole genome shotgun (WGS) entry which is preliminary data.</text>
</comment>
<feature type="transmembrane region" description="Helical" evidence="2">
    <location>
        <begin position="88"/>
        <end position="107"/>
    </location>
</feature>
<organism evidence="4 5">
    <name type="scientific">Patulibacter brassicae</name>
    <dbReference type="NCBI Taxonomy" id="1705717"/>
    <lineage>
        <taxon>Bacteria</taxon>
        <taxon>Bacillati</taxon>
        <taxon>Actinomycetota</taxon>
        <taxon>Thermoleophilia</taxon>
        <taxon>Solirubrobacterales</taxon>
        <taxon>Patulibacteraceae</taxon>
        <taxon>Patulibacter</taxon>
    </lineage>
</organism>
<gene>
    <name evidence="4" type="ORF">SK069_11575</name>
</gene>
<evidence type="ECO:0000256" key="1">
    <source>
        <dbReference type="SAM" id="MobiDB-lite"/>
    </source>
</evidence>
<dbReference type="InterPro" id="IPR000326">
    <property type="entry name" value="PAP2/HPO"/>
</dbReference>
<dbReference type="SMART" id="SM00014">
    <property type="entry name" value="acidPPc"/>
    <property type="match status" value="1"/>
</dbReference>
<dbReference type="Pfam" id="PF01569">
    <property type="entry name" value="PAP2"/>
    <property type="match status" value="1"/>
</dbReference>
<name>A0ABU4VMY4_9ACTN</name>